<evidence type="ECO:0000259" key="6">
    <source>
        <dbReference type="Pfam" id="PF05154"/>
    </source>
</evidence>
<comment type="subcellular location">
    <subcellularLocation>
        <location evidence="1">Membrane</location>
        <topology evidence="1">Multi-pass membrane protein</topology>
    </subcellularLocation>
</comment>
<dbReference type="Pfam" id="PF05154">
    <property type="entry name" value="TM2"/>
    <property type="match status" value="1"/>
</dbReference>
<comment type="caution">
    <text evidence="7">The sequence shown here is derived from an EMBL/GenBank/DDBJ whole genome shotgun (WGS) entry which is preliminary data.</text>
</comment>
<proteinExistence type="predicted"/>
<evidence type="ECO:0000256" key="4">
    <source>
        <dbReference type="ARBA" id="ARBA00023136"/>
    </source>
</evidence>
<evidence type="ECO:0000313" key="7">
    <source>
        <dbReference type="EMBL" id="PXY96846.1"/>
    </source>
</evidence>
<name>A0A318MUC3_FRIPE</name>
<keyword evidence="2 5" id="KW-0812">Transmembrane</keyword>
<keyword evidence="4 5" id="KW-0472">Membrane</keyword>
<feature type="transmembrane region" description="Helical" evidence="5">
    <location>
        <begin position="56"/>
        <end position="75"/>
    </location>
</feature>
<feature type="transmembrane region" description="Helical" evidence="5">
    <location>
        <begin position="81"/>
        <end position="114"/>
    </location>
</feature>
<gene>
    <name evidence="7" type="ORF">DKK76_00955</name>
</gene>
<dbReference type="Proteomes" id="UP000247838">
    <property type="component" value="Unassembled WGS sequence"/>
</dbReference>
<evidence type="ECO:0000256" key="3">
    <source>
        <dbReference type="ARBA" id="ARBA00022989"/>
    </source>
</evidence>
<evidence type="ECO:0000313" key="8">
    <source>
        <dbReference type="Proteomes" id="UP000247838"/>
    </source>
</evidence>
<keyword evidence="3 5" id="KW-1133">Transmembrane helix</keyword>
<dbReference type="GO" id="GO:0016020">
    <property type="term" value="C:membrane"/>
    <property type="evidence" value="ECO:0007669"/>
    <property type="project" value="UniProtKB-SubCell"/>
</dbReference>
<organism evidence="7 8">
    <name type="scientific">Frischella perrara</name>
    <dbReference type="NCBI Taxonomy" id="1267021"/>
    <lineage>
        <taxon>Bacteria</taxon>
        <taxon>Pseudomonadati</taxon>
        <taxon>Pseudomonadota</taxon>
        <taxon>Gammaproteobacteria</taxon>
        <taxon>Orbales</taxon>
        <taxon>Orbaceae</taxon>
        <taxon>Frischella</taxon>
    </lineage>
</organism>
<evidence type="ECO:0000256" key="1">
    <source>
        <dbReference type="ARBA" id="ARBA00004141"/>
    </source>
</evidence>
<accession>A0A318MUC3</accession>
<sequence length="129" mass="14043">MSATITFRSYKITGLKVISMIYCSGCGNEMHETAVACPSCGAVNKSNVVKGNKSKIVAGVLALFFGGLGVHKFYLGQTGLGILYLCLYLFGFILAFIPTLIIGVIAFVEAIVYFCTSDENFDNKYNRIR</sequence>
<protein>
    <recommendedName>
        <fullName evidence="6">TM2 domain-containing protein</fullName>
    </recommendedName>
</protein>
<reference evidence="7 8" key="1">
    <citation type="submission" date="2018-05" db="EMBL/GenBank/DDBJ databases">
        <title>Reference genomes for bee gut microbiota database.</title>
        <authorList>
            <person name="Ellegaard K.M."/>
        </authorList>
    </citation>
    <scope>NUCLEOTIDE SEQUENCE [LARGE SCALE GENOMIC DNA]</scope>
    <source>
        <strain evidence="7 8">ESL0167</strain>
    </source>
</reference>
<dbReference type="AlphaFoldDB" id="A0A318MUC3"/>
<evidence type="ECO:0000256" key="5">
    <source>
        <dbReference type="SAM" id="Phobius"/>
    </source>
</evidence>
<dbReference type="EMBL" id="QGLM01000003">
    <property type="protein sequence ID" value="PXY96846.1"/>
    <property type="molecule type" value="Genomic_DNA"/>
</dbReference>
<feature type="domain" description="TM2" evidence="6">
    <location>
        <begin position="52"/>
        <end position="97"/>
    </location>
</feature>
<dbReference type="InterPro" id="IPR007829">
    <property type="entry name" value="TM2"/>
</dbReference>
<evidence type="ECO:0000256" key="2">
    <source>
        <dbReference type="ARBA" id="ARBA00022692"/>
    </source>
</evidence>